<keyword evidence="8" id="KW-0186">Copper</keyword>
<evidence type="ECO:0000256" key="8">
    <source>
        <dbReference type="ARBA" id="ARBA00023008"/>
    </source>
</evidence>
<dbReference type="Pfam" id="PF03932">
    <property type="entry name" value="CutC"/>
    <property type="match status" value="1"/>
</dbReference>
<dbReference type="InterPro" id="IPR005627">
    <property type="entry name" value="CutC-like"/>
</dbReference>
<dbReference type="GO" id="GO:0005634">
    <property type="term" value="C:nucleus"/>
    <property type="evidence" value="ECO:0007669"/>
    <property type="project" value="UniProtKB-SubCell"/>
</dbReference>
<reference evidence="12" key="1">
    <citation type="submission" date="2025-08" db="UniProtKB">
        <authorList>
            <consortium name="RefSeq"/>
        </authorList>
    </citation>
    <scope>IDENTIFICATION</scope>
</reference>
<keyword evidence="6" id="KW-0963">Cytoplasm</keyword>
<evidence type="ECO:0000256" key="9">
    <source>
        <dbReference type="ARBA" id="ARBA00023242"/>
    </source>
</evidence>
<keyword evidence="9" id="KW-0539">Nucleus</keyword>
<comment type="similarity">
    <text evidence="3">Belongs to the CutC family.</text>
</comment>
<evidence type="ECO:0000256" key="6">
    <source>
        <dbReference type="ARBA" id="ARBA00022490"/>
    </source>
</evidence>
<comment type="function">
    <text evidence="10">May play a role in copper homeostasis. Can bind one Cu(1+) per subunit.</text>
</comment>
<comment type="subunit">
    <text evidence="4">Homotetramer.</text>
</comment>
<evidence type="ECO:0000256" key="7">
    <source>
        <dbReference type="ARBA" id="ARBA00022723"/>
    </source>
</evidence>
<evidence type="ECO:0000256" key="1">
    <source>
        <dbReference type="ARBA" id="ARBA00004123"/>
    </source>
</evidence>
<evidence type="ECO:0000256" key="2">
    <source>
        <dbReference type="ARBA" id="ARBA00004496"/>
    </source>
</evidence>
<dbReference type="PANTHER" id="PTHR12598">
    <property type="entry name" value="COPPER HOMEOSTASIS PROTEIN CUTC"/>
    <property type="match status" value="1"/>
</dbReference>
<evidence type="ECO:0000313" key="12">
    <source>
        <dbReference type="RefSeq" id="XP_022080906.1"/>
    </source>
</evidence>
<gene>
    <name evidence="12" type="primary">LOC110973951</name>
</gene>
<accession>A0A8B7XLA8</accession>
<dbReference type="GO" id="GO:0005507">
    <property type="term" value="F:copper ion binding"/>
    <property type="evidence" value="ECO:0007669"/>
    <property type="project" value="TreeGrafter"/>
</dbReference>
<evidence type="ECO:0000256" key="4">
    <source>
        <dbReference type="ARBA" id="ARBA00011881"/>
    </source>
</evidence>
<protein>
    <recommendedName>
        <fullName evidence="5">Copper homeostasis protein cutC homolog</fullName>
    </recommendedName>
</protein>
<dbReference type="Gene3D" id="3.20.20.380">
    <property type="entry name" value="Copper homeostasis (CutC) domain"/>
    <property type="match status" value="1"/>
</dbReference>
<dbReference type="SUPFAM" id="SSF110395">
    <property type="entry name" value="CutC-like"/>
    <property type="match status" value="1"/>
</dbReference>
<dbReference type="OMA" id="HRAFDQC"/>
<evidence type="ECO:0000256" key="5">
    <source>
        <dbReference type="ARBA" id="ARBA00019014"/>
    </source>
</evidence>
<name>A0A8B7XLA8_ACAPL</name>
<evidence type="ECO:0000256" key="3">
    <source>
        <dbReference type="ARBA" id="ARBA00007768"/>
    </source>
</evidence>
<evidence type="ECO:0000256" key="10">
    <source>
        <dbReference type="ARBA" id="ARBA00055012"/>
    </source>
</evidence>
<comment type="subcellular location">
    <subcellularLocation>
        <location evidence="2">Cytoplasm</location>
    </subcellularLocation>
    <subcellularLocation>
        <location evidence="1">Nucleus</location>
    </subcellularLocation>
</comment>
<sequence>MEVCVDSVRSATAAERGGATRIELCAGLSEGGTTASLGLLRIVKAVTTLPVFALIRPRAGDFLYDPEELEVMREDIQLCKENGADGIVFGALTSSGSIDTEVCKEFIELSRPLPVTFHRAFDMCRDPHASLEVLISLGFERVLTSGQESSALEGLPLIRELIQIANNRITVMPGGAINARNLDRILTGSGAKEFHCSARSIQDSLMVHKNSRVTMGAQLAAPEFSLKFANEELIRTLKDIQAAV</sequence>
<dbReference type="OrthoDB" id="7392499at2759"/>
<dbReference type="InterPro" id="IPR036822">
    <property type="entry name" value="CutC-like_dom_sf"/>
</dbReference>
<dbReference type="PANTHER" id="PTHR12598:SF0">
    <property type="entry name" value="COPPER HOMEOSTASIS PROTEIN CUTC HOMOLOG"/>
    <property type="match status" value="1"/>
</dbReference>
<keyword evidence="11" id="KW-1185">Reference proteome</keyword>
<dbReference type="AlphaFoldDB" id="A0A8B7XLA8"/>
<proteinExistence type="inferred from homology"/>
<dbReference type="CTD" id="51076"/>
<evidence type="ECO:0000313" key="11">
    <source>
        <dbReference type="Proteomes" id="UP000694845"/>
    </source>
</evidence>
<organism evidence="11 12">
    <name type="scientific">Acanthaster planci</name>
    <name type="common">Crown-of-thorns starfish</name>
    <dbReference type="NCBI Taxonomy" id="133434"/>
    <lineage>
        <taxon>Eukaryota</taxon>
        <taxon>Metazoa</taxon>
        <taxon>Echinodermata</taxon>
        <taxon>Eleutherozoa</taxon>
        <taxon>Asterozoa</taxon>
        <taxon>Asteroidea</taxon>
        <taxon>Valvatacea</taxon>
        <taxon>Valvatida</taxon>
        <taxon>Acanthasteridae</taxon>
        <taxon>Acanthaster</taxon>
    </lineage>
</organism>
<dbReference type="GO" id="GO:0005737">
    <property type="term" value="C:cytoplasm"/>
    <property type="evidence" value="ECO:0007669"/>
    <property type="project" value="UniProtKB-SubCell"/>
</dbReference>
<dbReference type="HAMAP" id="MF_00795">
    <property type="entry name" value="CutC"/>
    <property type="match status" value="1"/>
</dbReference>
<keyword evidence="7" id="KW-0479">Metal-binding</keyword>
<dbReference type="FunFam" id="3.20.20.380:FF:000002">
    <property type="entry name" value="copper homeostasis protein cutC homolog"/>
    <property type="match status" value="1"/>
</dbReference>
<dbReference type="GeneID" id="110973951"/>
<dbReference type="RefSeq" id="XP_022080906.1">
    <property type="nucleotide sequence ID" value="XM_022225214.1"/>
</dbReference>
<dbReference type="Proteomes" id="UP000694845">
    <property type="component" value="Unplaced"/>
</dbReference>